<dbReference type="PANTHER" id="PTHR23135:SF4">
    <property type="entry name" value="UDP-N-ACETYLMURAMOYL-L-ALANYL-D-GLUTAMATE--2,6-DIAMINOPIMELATE LIGASE MURE HOMOLOG, CHLOROPLASTIC"/>
    <property type="match status" value="1"/>
</dbReference>
<dbReference type="Gene3D" id="3.90.190.20">
    <property type="entry name" value="Mur ligase, C-terminal domain"/>
    <property type="match status" value="1"/>
</dbReference>
<dbReference type="GO" id="GO:0000287">
    <property type="term" value="F:magnesium ion binding"/>
    <property type="evidence" value="ECO:0007669"/>
    <property type="project" value="UniProtKB-UniRule"/>
</dbReference>
<protein>
    <recommendedName>
        <fullName evidence="8">UDP-N-acetylmuramyl-tripeptide synthetase</fullName>
        <ecNumber evidence="8">6.3.2.-</ecNumber>
    </recommendedName>
    <alternativeName>
        <fullName evidence="8">UDP-MurNAc-tripeptide synthetase</fullName>
    </alternativeName>
</protein>
<evidence type="ECO:0000256" key="8">
    <source>
        <dbReference type="HAMAP-Rule" id="MF_00208"/>
    </source>
</evidence>
<comment type="similarity">
    <text evidence="2 8">Belongs to the MurCDEF family. MurE subfamily.</text>
</comment>
<dbReference type="EC" id="6.3.2.-" evidence="8"/>
<comment type="PTM">
    <text evidence="8">Carboxylation is probably crucial for Mg(2+) binding and, consequently, for the gamma-phosphate positioning of ATP.</text>
</comment>
<keyword evidence="7 8" id="KW-0961">Cell wall biogenesis/degradation</keyword>
<evidence type="ECO:0000256" key="2">
    <source>
        <dbReference type="ARBA" id="ARBA00005898"/>
    </source>
</evidence>
<keyword evidence="6 8" id="KW-0131">Cell cycle</keyword>
<evidence type="ECO:0000256" key="3">
    <source>
        <dbReference type="ARBA" id="ARBA00022618"/>
    </source>
</evidence>
<keyword evidence="8" id="KW-0067">ATP-binding</keyword>
<comment type="caution">
    <text evidence="8">Lacks conserved residue(s) required for the propagation of feature annotation.</text>
</comment>
<feature type="domain" description="Mur ligase central" evidence="12">
    <location>
        <begin position="106"/>
        <end position="303"/>
    </location>
</feature>
<comment type="subcellular location">
    <subcellularLocation>
        <location evidence="8 9">Cytoplasm</location>
    </subcellularLocation>
</comment>
<dbReference type="InterPro" id="IPR004101">
    <property type="entry name" value="Mur_ligase_C"/>
</dbReference>
<dbReference type="Gene3D" id="3.40.1390.10">
    <property type="entry name" value="MurE/MurF, N-terminal domain"/>
    <property type="match status" value="1"/>
</dbReference>
<keyword evidence="8" id="KW-0436">Ligase</keyword>
<evidence type="ECO:0000259" key="12">
    <source>
        <dbReference type="Pfam" id="PF08245"/>
    </source>
</evidence>
<dbReference type="STRING" id="1221500.ABE65_009330"/>
<dbReference type="RefSeq" id="WP_066393964.1">
    <property type="nucleotide sequence ID" value="NZ_CP015378.1"/>
</dbReference>
<feature type="binding site" evidence="8">
    <location>
        <position position="174"/>
    </location>
    <ligand>
        <name>UDP-N-acetyl-alpha-D-muramoyl-L-alanyl-D-glutamate</name>
        <dbReference type="ChEBI" id="CHEBI:83900"/>
    </ligand>
</feature>
<feature type="binding site" evidence="8">
    <location>
        <position position="180"/>
    </location>
    <ligand>
        <name>UDP-N-acetyl-alpha-D-muramoyl-L-alanyl-D-glutamate</name>
        <dbReference type="ChEBI" id="CHEBI:83900"/>
    </ligand>
</feature>
<evidence type="ECO:0000256" key="7">
    <source>
        <dbReference type="ARBA" id="ARBA00023316"/>
    </source>
</evidence>
<comment type="pathway">
    <text evidence="1 8 9">Cell wall biogenesis; peptidoglycan biosynthesis.</text>
</comment>
<dbReference type="GO" id="GO:0071555">
    <property type="term" value="P:cell wall organization"/>
    <property type="evidence" value="ECO:0007669"/>
    <property type="project" value="UniProtKB-KW"/>
</dbReference>
<dbReference type="Pfam" id="PF02875">
    <property type="entry name" value="Mur_ligase_C"/>
    <property type="match status" value="1"/>
</dbReference>
<dbReference type="GO" id="GO:0009252">
    <property type="term" value="P:peptidoglycan biosynthetic process"/>
    <property type="evidence" value="ECO:0007669"/>
    <property type="project" value="UniProtKB-UniRule"/>
</dbReference>
<dbReference type="GO" id="GO:0005524">
    <property type="term" value="F:ATP binding"/>
    <property type="evidence" value="ECO:0007669"/>
    <property type="project" value="UniProtKB-UniRule"/>
</dbReference>
<evidence type="ECO:0000313" key="14">
    <source>
        <dbReference type="Proteomes" id="UP000076623"/>
    </source>
</evidence>
<feature type="binding site" evidence="8">
    <location>
        <position position="182"/>
    </location>
    <ligand>
        <name>UDP-N-acetyl-alpha-D-muramoyl-L-alanyl-D-glutamate</name>
        <dbReference type="ChEBI" id="CHEBI:83900"/>
    </ligand>
</feature>
<dbReference type="EMBL" id="CP015378">
    <property type="protein sequence ID" value="ANC76994.1"/>
    <property type="molecule type" value="Genomic_DNA"/>
</dbReference>
<dbReference type="GO" id="GO:0051301">
    <property type="term" value="P:cell division"/>
    <property type="evidence" value="ECO:0007669"/>
    <property type="project" value="UniProtKB-KW"/>
</dbReference>
<feature type="binding site" evidence="8">
    <location>
        <begin position="108"/>
        <end position="114"/>
    </location>
    <ligand>
        <name>ATP</name>
        <dbReference type="ChEBI" id="CHEBI:30616"/>
    </ligand>
</feature>
<feature type="binding site" evidence="8">
    <location>
        <begin position="150"/>
        <end position="151"/>
    </location>
    <ligand>
        <name>UDP-N-acetyl-alpha-D-muramoyl-L-alanyl-D-glutamate</name>
        <dbReference type="ChEBI" id="CHEBI:83900"/>
    </ligand>
</feature>
<dbReference type="SUPFAM" id="SSF63418">
    <property type="entry name" value="MurE/MurF N-terminal domain"/>
    <property type="match status" value="1"/>
</dbReference>
<keyword evidence="8" id="KW-0460">Magnesium</keyword>
<dbReference type="UniPathway" id="UPA00219"/>
<dbReference type="GO" id="GO:0008360">
    <property type="term" value="P:regulation of cell shape"/>
    <property type="evidence" value="ECO:0007669"/>
    <property type="project" value="UniProtKB-KW"/>
</dbReference>
<evidence type="ECO:0000259" key="10">
    <source>
        <dbReference type="Pfam" id="PF01225"/>
    </source>
</evidence>
<dbReference type="GO" id="GO:0005737">
    <property type="term" value="C:cytoplasm"/>
    <property type="evidence" value="ECO:0007669"/>
    <property type="project" value="UniProtKB-SubCell"/>
</dbReference>
<keyword evidence="3 8" id="KW-0132">Cell division</keyword>
<sequence length="484" mass="53960">MKLKALLSHLSIPTVIEDDPLITGITSHSKKVKPGNLFFAISGVQADGHQYIQEAFDNGAAAVIGEYDENIGPGVYIYAEETKRLLSLAASFFYEEPYRKHKMTGITGTNGKTTTSFLLQHILHVHGMTSALFGTVYHYINSEIVKSSHTTPDPVTLQKMLLRSNDEVVVMEVSSHGIEQNRIDGITYDQAIFLNLTHDHLDYHGTMESYFLCKSKLFSYLKNKGTAIICSEGEYGKRLRDDLRSKSDLQIWTYGKRKSDDFYIEDVGIDSFNLVHETLQVTVSLPLPGEYNALNTTAAIAAALDYGIPIKNSVEYLKSFAGIPGRFEEITLNNGTEVIVDYAHTPDGVSQVLEAASKKAGVRPLYHVFGFRGNRDLTKRTEMIKISLEYSTKTVLTVDDLNGLDRDQLLQETKEAIPRSSHQPVIIEDRTDAIFFALKEAPANSVVIITGKGPEKYKETYNHPSTSDLDSVELYQTLNKPTCI</sequence>
<dbReference type="HAMAP" id="MF_00208">
    <property type="entry name" value="MurE"/>
    <property type="match status" value="1"/>
</dbReference>
<keyword evidence="8" id="KW-0963">Cytoplasm</keyword>
<evidence type="ECO:0000256" key="4">
    <source>
        <dbReference type="ARBA" id="ARBA00022960"/>
    </source>
</evidence>
<feature type="modified residue" description="N6-carboxylysine" evidence="8">
    <location>
        <position position="214"/>
    </location>
</feature>
<feature type="binding site" evidence="8">
    <location>
        <position position="29"/>
    </location>
    <ligand>
        <name>UDP-N-acetyl-alpha-D-muramoyl-L-alanyl-D-glutamate</name>
        <dbReference type="ChEBI" id="CHEBI:83900"/>
    </ligand>
</feature>
<dbReference type="InterPro" id="IPR036565">
    <property type="entry name" value="Mur-like_cat_sf"/>
</dbReference>
<dbReference type="Gene3D" id="3.40.1190.10">
    <property type="entry name" value="Mur-like, catalytic domain"/>
    <property type="match status" value="1"/>
</dbReference>
<proteinExistence type="inferred from homology"/>
<keyword evidence="4 8" id="KW-0133">Cell shape</keyword>
<dbReference type="AlphaFoldDB" id="A0A160ILP0"/>
<keyword evidence="5 8" id="KW-0573">Peptidoglycan synthesis</keyword>
<keyword evidence="8" id="KW-0547">Nucleotide-binding</keyword>
<dbReference type="GO" id="GO:0016881">
    <property type="term" value="F:acid-amino acid ligase activity"/>
    <property type="evidence" value="ECO:0007669"/>
    <property type="project" value="UniProtKB-UniRule"/>
</dbReference>
<evidence type="ECO:0000313" key="13">
    <source>
        <dbReference type="EMBL" id="ANC76994.1"/>
    </source>
</evidence>
<evidence type="ECO:0000256" key="5">
    <source>
        <dbReference type="ARBA" id="ARBA00022984"/>
    </source>
</evidence>
<dbReference type="InterPro" id="IPR035911">
    <property type="entry name" value="MurE/MurF_N"/>
</dbReference>
<evidence type="ECO:0000256" key="6">
    <source>
        <dbReference type="ARBA" id="ARBA00023306"/>
    </source>
</evidence>
<dbReference type="SUPFAM" id="SSF53244">
    <property type="entry name" value="MurD-like peptide ligases, peptide-binding domain"/>
    <property type="match status" value="1"/>
</dbReference>
<accession>A0A160ILP0</accession>
<organism evidence="13 14">
    <name type="scientific">Fictibacillus phosphorivorans</name>
    <dbReference type="NCBI Taxonomy" id="1221500"/>
    <lineage>
        <taxon>Bacteria</taxon>
        <taxon>Bacillati</taxon>
        <taxon>Bacillota</taxon>
        <taxon>Bacilli</taxon>
        <taxon>Bacillales</taxon>
        <taxon>Fictibacillaceae</taxon>
        <taxon>Fictibacillus</taxon>
    </lineage>
</organism>
<dbReference type="Pfam" id="PF01225">
    <property type="entry name" value="Mur_ligase"/>
    <property type="match status" value="1"/>
</dbReference>
<dbReference type="InterPro" id="IPR000713">
    <property type="entry name" value="Mur_ligase_N"/>
</dbReference>
<dbReference type="InterPro" id="IPR036615">
    <property type="entry name" value="Mur_ligase_C_dom_sf"/>
</dbReference>
<evidence type="ECO:0000259" key="11">
    <source>
        <dbReference type="Pfam" id="PF02875"/>
    </source>
</evidence>
<comment type="function">
    <text evidence="8">Catalyzes the addition of an amino acid to the nucleotide precursor UDP-N-acetylmuramoyl-L-alanyl-D-glutamate (UMAG) in the biosynthesis of bacterial cell-wall peptidoglycan.</text>
</comment>
<dbReference type="KEGG" id="fpn:ABE65_009330"/>
<keyword evidence="14" id="KW-1185">Reference proteome</keyword>
<feature type="domain" description="Mur ligase C-terminal" evidence="11">
    <location>
        <begin position="325"/>
        <end position="453"/>
    </location>
</feature>
<evidence type="ECO:0000256" key="9">
    <source>
        <dbReference type="RuleBase" id="RU004135"/>
    </source>
</evidence>
<name>A0A160ILP0_9BACL</name>
<dbReference type="NCBIfam" id="TIGR01085">
    <property type="entry name" value="murE"/>
    <property type="match status" value="1"/>
</dbReference>
<dbReference type="InterPro" id="IPR013221">
    <property type="entry name" value="Mur_ligase_cen"/>
</dbReference>
<dbReference type="NCBIfam" id="NF001126">
    <property type="entry name" value="PRK00139.1-4"/>
    <property type="match status" value="1"/>
</dbReference>
<reference evidence="13 14" key="1">
    <citation type="submission" date="2016-04" db="EMBL/GenBank/DDBJ databases">
        <title>Complete genome sequence of Fictibacillus phosphorivorans G25-29, a strain toxic to nematodes.</title>
        <authorList>
            <person name="Zheng Z."/>
        </authorList>
    </citation>
    <scope>NUCLEOTIDE SEQUENCE [LARGE SCALE GENOMIC DNA]</scope>
    <source>
        <strain evidence="13 14">G25-29</strain>
    </source>
</reference>
<dbReference type="Pfam" id="PF08245">
    <property type="entry name" value="Mur_ligase_M"/>
    <property type="match status" value="1"/>
</dbReference>
<dbReference type="SUPFAM" id="SSF53623">
    <property type="entry name" value="MurD-like peptide ligases, catalytic domain"/>
    <property type="match status" value="1"/>
</dbReference>
<gene>
    <name evidence="8" type="primary">murE</name>
    <name evidence="13" type="ORF">ABE65_009330</name>
</gene>
<dbReference type="Proteomes" id="UP000076623">
    <property type="component" value="Chromosome"/>
</dbReference>
<comment type="cofactor">
    <cofactor evidence="8">
        <name>Mg(2+)</name>
        <dbReference type="ChEBI" id="CHEBI:18420"/>
    </cofactor>
</comment>
<evidence type="ECO:0000256" key="1">
    <source>
        <dbReference type="ARBA" id="ARBA00004752"/>
    </source>
</evidence>
<dbReference type="PANTHER" id="PTHR23135">
    <property type="entry name" value="MUR LIGASE FAMILY MEMBER"/>
    <property type="match status" value="1"/>
</dbReference>
<feature type="domain" description="Mur ligase N-terminal catalytic" evidence="10">
    <location>
        <begin position="22"/>
        <end position="77"/>
    </location>
</feature>
<dbReference type="InterPro" id="IPR005761">
    <property type="entry name" value="UDP-N-AcMur-Glu-dNH2Pim_ligase"/>
</dbReference>